<evidence type="ECO:0008006" key="3">
    <source>
        <dbReference type="Google" id="ProtNLM"/>
    </source>
</evidence>
<proteinExistence type="predicted"/>
<comment type="caution">
    <text evidence="1">The sequence shown here is derived from an EMBL/GenBank/DDBJ whole genome shotgun (WGS) entry which is preliminary data.</text>
</comment>
<dbReference type="EMBL" id="PYFT01000001">
    <property type="protein sequence ID" value="PSR56123.1"/>
    <property type="molecule type" value="Genomic_DNA"/>
</dbReference>
<accession>A0A2T2YKT4</accession>
<dbReference type="Proteomes" id="UP000240357">
    <property type="component" value="Unassembled WGS sequence"/>
</dbReference>
<gene>
    <name evidence="1" type="ORF">AHMF7605_22760</name>
</gene>
<evidence type="ECO:0000313" key="2">
    <source>
        <dbReference type="Proteomes" id="UP000240357"/>
    </source>
</evidence>
<dbReference type="AlphaFoldDB" id="A0A2T2YKT4"/>
<name>A0A2T2YKT4_9BACT</name>
<reference evidence="1 2" key="1">
    <citation type="submission" date="2018-03" db="EMBL/GenBank/DDBJ databases">
        <title>Adhaeribacter sp. HMF7605 Genome sequencing and assembly.</title>
        <authorList>
            <person name="Kang H."/>
            <person name="Kang J."/>
            <person name="Cha I."/>
            <person name="Kim H."/>
            <person name="Joh K."/>
        </authorList>
    </citation>
    <scope>NUCLEOTIDE SEQUENCE [LARGE SCALE GENOMIC DNA]</scope>
    <source>
        <strain evidence="1 2">HMF7605</strain>
    </source>
</reference>
<evidence type="ECO:0000313" key="1">
    <source>
        <dbReference type="EMBL" id="PSR56123.1"/>
    </source>
</evidence>
<sequence length="825" mass="93477">MEIISIKALIRQGKNFLWGYKQNTVIGRLFGLLCLWVGLTHSNPVYSQSEILSSINQQFNQYSEHTLPEKLFLHLDRPLYLAGETMWFKIYAVDGTFHKPLILSKIAYVEVLDKEQKPVLQGKIALSEATGQGSFILPPSLASGNYLVRAYTNWMKNFSPDYFFQSPVTILNTLTPSGVKPAKDSATYAAQFFPEGGNLVKGIASTVAFKVTDKSGRGLEAAGSIQDKQGKVLASFKTFQFGLGHFDFTPTEVDRYTATLKLVDGTIITQALPPVYEQGYVMHLEDTNPEQIKITVQTNVTGQTFEDVFLLGHARQKISVALGNRLNNGTAAFTLNKKDLAQGISHFTLLNSRKQPLCERLYFQRPSQKLIITSTTDKNNYPTREKVSLQVATANSLKEAIPANLSVSVYRLDSLPSLPPPSINSYLWLSSDLRGTIENPEYYFTSGEPEVTTAADNLMLTQGWRRFRWESIFTNKRDSLEFVPELNGHLVRGRITQRGTGQPAPGILTYLASPSRLVRVYHAISTDKGTLQFETKDSYGSREIVVQTHTRQDSLYQFEIFSPFSPNYSASQVPLFTLSEKFTSDIVQRHVQMQVQNNFYKKPALSFRWPKMDSLAFYGEPDEKYRLDDYTRFKVMEEVLREYVPGVQVRIRKDGFHFMVYDNVNKTIFQENPLVLLDGVPVFNINKIMAMDPLKIQKLEVITSRYFQGTLSYNGLVSFSTYKGDLEGYTLDPHTFVLEYEGLQRQREFYAPRYETAAEKQSRLPDLRNLLYWKPQVITDTTGNQKLDFFTSDKAGKYRVLIQGLSPNGLAGSTSFTFEVKSAAL</sequence>
<dbReference type="Gene3D" id="2.60.40.1930">
    <property type="match status" value="1"/>
</dbReference>
<protein>
    <recommendedName>
        <fullName evidence="3">Macroglobulin domain-containing protein</fullName>
    </recommendedName>
</protein>
<keyword evidence="2" id="KW-1185">Reference proteome</keyword>
<organism evidence="1 2">
    <name type="scientific">Adhaeribacter arboris</name>
    <dbReference type="NCBI Taxonomy" id="2072846"/>
    <lineage>
        <taxon>Bacteria</taxon>
        <taxon>Pseudomonadati</taxon>
        <taxon>Bacteroidota</taxon>
        <taxon>Cytophagia</taxon>
        <taxon>Cytophagales</taxon>
        <taxon>Hymenobacteraceae</taxon>
        <taxon>Adhaeribacter</taxon>
    </lineage>
</organism>